<dbReference type="PANTHER" id="PTHR45757:SF2">
    <property type="entry name" value="MAJOR FACILITATOR SUPERFAMILY (MFS) PROFILE DOMAIN-CONTAINING PROTEIN"/>
    <property type="match status" value="1"/>
</dbReference>
<name>A0A183GER1_HELPZ</name>
<dbReference type="Proteomes" id="UP000050761">
    <property type="component" value="Unassembled WGS sequence"/>
</dbReference>
<evidence type="ECO:0000313" key="3">
    <source>
        <dbReference type="Proteomes" id="UP000050761"/>
    </source>
</evidence>
<feature type="transmembrane region" description="Helical" evidence="1">
    <location>
        <begin position="74"/>
        <end position="91"/>
    </location>
</feature>
<dbReference type="OrthoDB" id="2985014at2759"/>
<accession>A0A183GER1</accession>
<organism evidence="3 4">
    <name type="scientific">Heligmosomoides polygyrus</name>
    <name type="common">Parasitic roundworm</name>
    <dbReference type="NCBI Taxonomy" id="6339"/>
    <lineage>
        <taxon>Eukaryota</taxon>
        <taxon>Metazoa</taxon>
        <taxon>Ecdysozoa</taxon>
        <taxon>Nematoda</taxon>
        <taxon>Chromadorea</taxon>
        <taxon>Rhabditida</taxon>
        <taxon>Rhabditina</taxon>
        <taxon>Rhabditomorpha</taxon>
        <taxon>Strongyloidea</taxon>
        <taxon>Heligmosomidae</taxon>
        <taxon>Heligmosomoides</taxon>
    </lineage>
</organism>
<keyword evidence="1" id="KW-1133">Transmembrane helix</keyword>
<keyword evidence="1" id="KW-0472">Membrane</keyword>
<feature type="transmembrane region" description="Helical" evidence="1">
    <location>
        <begin position="20"/>
        <end position="47"/>
    </location>
</feature>
<dbReference type="GO" id="GO:0016020">
    <property type="term" value="C:membrane"/>
    <property type="evidence" value="ECO:0007669"/>
    <property type="project" value="TreeGrafter"/>
</dbReference>
<gene>
    <name evidence="2" type="ORF">HPBE_LOCUS20836</name>
</gene>
<accession>A0A3P8CLV2</accession>
<sequence length="92" mass="10405">MKEKTTSPDDIGCLTHRTRYIVLFLGTACIASIASNMTVLNFTLICMGTEFNETSPMTAENRGTYDYTQREKSYLMWAVAVGTLLAAWPFHW</sequence>
<dbReference type="AlphaFoldDB" id="A0A183GER1"/>
<dbReference type="EMBL" id="UZAH01032481">
    <property type="protein sequence ID" value="VDP22068.1"/>
    <property type="molecule type" value="Genomic_DNA"/>
</dbReference>
<keyword evidence="1" id="KW-0812">Transmembrane</keyword>
<evidence type="ECO:0000256" key="1">
    <source>
        <dbReference type="SAM" id="Phobius"/>
    </source>
</evidence>
<proteinExistence type="predicted"/>
<protein>
    <submittedName>
        <fullName evidence="4">7TM_GPCR_Srx domain-containing protein</fullName>
    </submittedName>
</protein>
<dbReference type="WBParaSite" id="HPBE_0002083701-mRNA-1">
    <property type="protein sequence ID" value="HPBE_0002083701-mRNA-1"/>
    <property type="gene ID" value="HPBE_0002083701"/>
</dbReference>
<keyword evidence="3" id="KW-1185">Reference proteome</keyword>
<reference evidence="4" key="2">
    <citation type="submission" date="2019-09" db="UniProtKB">
        <authorList>
            <consortium name="WormBaseParasite"/>
        </authorList>
    </citation>
    <scope>IDENTIFICATION</scope>
</reference>
<evidence type="ECO:0000313" key="4">
    <source>
        <dbReference type="WBParaSite" id="HPBE_0002083701-mRNA-1"/>
    </source>
</evidence>
<dbReference type="PANTHER" id="PTHR45757">
    <property type="entry name" value="PROTEIN CBG23364-RELATED"/>
    <property type="match status" value="1"/>
</dbReference>
<evidence type="ECO:0000313" key="2">
    <source>
        <dbReference type="EMBL" id="VDP22068.1"/>
    </source>
</evidence>
<reference evidence="2 3" key="1">
    <citation type="submission" date="2018-11" db="EMBL/GenBank/DDBJ databases">
        <authorList>
            <consortium name="Pathogen Informatics"/>
        </authorList>
    </citation>
    <scope>NUCLEOTIDE SEQUENCE [LARGE SCALE GENOMIC DNA]</scope>
</reference>